<reference evidence="7 8" key="1">
    <citation type="journal article" date="2023" name="Commun. Biol.">
        <title>Reorganization of the ancestral sex-determining regions during the evolution of trioecy in Pleodorina starrii.</title>
        <authorList>
            <person name="Takahashi K."/>
            <person name="Suzuki S."/>
            <person name="Kawai-Toyooka H."/>
            <person name="Yamamoto K."/>
            <person name="Hamaji T."/>
            <person name="Ootsuki R."/>
            <person name="Yamaguchi H."/>
            <person name="Kawachi M."/>
            <person name="Higashiyama T."/>
            <person name="Nozaki H."/>
        </authorList>
    </citation>
    <scope>NUCLEOTIDE SEQUENCE [LARGE SCALE GENOMIC DNA]</scope>
    <source>
        <strain evidence="7 8">NIES-4479</strain>
    </source>
</reference>
<feature type="region of interest" description="Disordered" evidence="5">
    <location>
        <begin position="1"/>
        <end position="138"/>
    </location>
</feature>
<keyword evidence="8" id="KW-1185">Reference proteome</keyword>
<dbReference type="CDD" id="cd18186">
    <property type="entry name" value="BTB_POZ_ZBTB_KLHL-like"/>
    <property type="match status" value="1"/>
</dbReference>
<dbReference type="SMART" id="SM00225">
    <property type="entry name" value="BTB"/>
    <property type="match status" value="1"/>
</dbReference>
<feature type="compositionally biased region" description="Gly residues" evidence="5">
    <location>
        <begin position="851"/>
        <end position="863"/>
    </location>
</feature>
<evidence type="ECO:0000256" key="5">
    <source>
        <dbReference type="SAM" id="MobiDB-lite"/>
    </source>
</evidence>
<feature type="region of interest" description="Disordered" evidence="5">
    <location>
        <begin position="771"/>
        <end position="809"/>
    </location>
</feature>
<dbReference type="EMBL" id="BRXU01000008">
    <property type="protein sequence ID" value="GLC53820.1"/>
    <property type="molecule type" value="Genomic_DNA"/>
</dbReference>
<feature type="region of interest" description="Disordered" evidence="5">
    <location>
        <begin position="382"/>
        <end position="482"/>
    </location>
</feature>
<evidence type="ECO:0000256" key="4">
    <source>
        <dbReference type="SAM" id="Coils"/>
    </source>
</evidence>
<keyword evidence="4" id="KW-0175">Coiled coil</keyword>
<dbReference type="SUPFAM" id="SSF54695">
    <property type="entry name" value="POZ domain"/>
    <property type="match status" value="1"/>
</dbReference>
<dbReference type="PANTHER" id="PTHR46231">
    <property type="entry name" value="ANKYRIN REPEAT AND BTB/POZ DOMAIN-CONTAINING PROTEIN 1"/>
    <property type="match status" value="1"/>
</dbReference>
<dbReference type="InterPro" id="IPR011333">
    <property type="entry name" value="SKP1/BTB/POZ_sf"/>
</dbReference>
<feature type="compositionally biased region" description="Basic and acidic residues" evidence="5">
    <location>
        <begin position="787"/>
        <end position="800"/>
    </location>
</feature>
<organism evidence="7 8">
    <name type="scientific">Pleodorina starrii</name>
    <dbReference type="NCBI Taxonomy" id="330485"/>
    <lineage>
        <taxon>Eukaryota</taxon>
        <taxon>Viridiplantae</taxon>
        <taxon>Chlorophyta</taxon>
        <taxon>core chlorophytes</taxon>
        <taxon>Chlorophyceae</taxon>
        <taxon>CS clade</taxon>
        <taxon>Chlamydomonadales</taxon>
        <taxon>Volvocaceae</taxon>
        <taxon>Pleodorina</taxon>
    </lineage>
</organism>
<evidence type="ECO:0000256" key="1">
    <source>
        <dbReference type="ARBA" id="ARBA00004906"/>
    </source>
</evidence>
<feature type="coiled-coil region" evidence="4">
    <location>
        <begin position="494"/>
        <end position="528"/>
    </location>
</feature>
<dbReference type="PANTHER" id="PTHR46231:SF1">
    <property type="entry name" value="ANKYRIN REPEAT AND BTB_POZ DOMAIN-CONTAINING PROTEIN 1"/>
    <property type="match status" value="1"/>
</dbReference>
<evidence type="ECO:0000313" key="8">
    <source>
        <dbReference type="Proteomes" id="UP001165080"/>
    </source>
</evidence>
<dbReference type="Pfam" id="PF00651">
    <property type="entry name" value="BTB"/>
    <property type="match status" value="1"/>
</dbReference>
<feature type="region of interest" description="Disordered" evidence="5">
    <location>
        <begin position="832"/>
        <end position="866"/>
    </location>
</feature>
<name>A0A9W6F2V6_9CHLO</name>
<feature type="compositionally biased region" description="Low complexity" evidence="5">
    <location>
        <begin position="402"/>
        <end position="432"/>
    </location>
</feature>
<feature type="compositionally biased region" description="Low complexity" evidence="5">
    <location>
        <begin position="59"/>
        <end position="73"/>
    </location>
</feature>
<keyword evidence="3" id="KW-0040">ANK repeat</keyword>
<comment type="caution">
    <text evidence="7">The sequence shown here is derived from an EMBL/GenBank/DDBJ whole genome shotgun (WGS) entry which is preliminary data.</text>
</comment>
<feature type="compositionally biased region" description="Gly residues" evidence="5">
    <location>
        <begin position="114"/>
        <end position="138"/>
    </location>
</feature>
<keyword evidence="2" id="KW-0677">Repeat</keyword>
<accession>A0A9W6F2V6</accession>
<proteinExistence type="predicted"/>
<feature type="domain" description="BTB" evidence="6">
    <location>
        <begin position="580"/>
        <end position="647"/>
    </location>
</feature>
<sequence>MEAEQPVPRFKRQRGDDDGTSSGGSEGERPQLLDAEREPPGGAEADADTDQRRLRRRLSANAAASPAEHNAAGDAGGGSGSGSQRWAAQGVSGAAGAGGGPTAAAGAGASDQPGGSGSDRGNGGSGLGRAGAAGGGIGSDDPASFPELLLLSCSSKKITGSRALKRMFPTVVHTMREEGAESATVQLFRKVGGEEQSYDLKLRRGAQGDLCLGAGGMQLRNDLGLKDGDTLRVAVLPSGRNVIIAANGAAAAGYCSRVCLTASDISSAAGPFQAPLFQMQGLLGPHIASQPEKRFKVQLDPPAAAAAAKEDSDLQGAELYSSEFTNRALTWRVSKLAPWLERQGAVPGDFVRLWVVQQQPQQREEGQEQPLVIYFRHERAAENNGPDGTATTAAGAGGGAAAAGDSAAGQPPPQQQQRQQGQQQPTSQSAGPSGVGMLPPPPPQPQLQPSMAPVKVEPAGPLCPTGGAGMTATTGALGPQLLAPIPRQPQQQQQQPQQQEVEQQQQEVEQQQQEVEQQQQEVEQQQQPQQQQVPQHLLPSASAGEVPAAAATSLEHQEGVVGLLGDLASLLTCPNELGYDDVEVAVGVRRFRCHRLILSARCLYFRRLFTGGSADSGARQVVLQDADPDAFELLLRYMYTGDMTFPPHLMRAVAELANKLLLPKVVHHVHRRLLAAAQPAGVVADMLWAHQQGFQELLGGLKDWYLRHQAEVLAAAEDSVRQLSVAAPSLMYDLHCATVRQADRRHPSGAHRDYVAATVAAITTTSAPILAGNRAPAGTPARASADAVHRREAREREWRRERRRPGWQREARRRLAVAAGWCSAVLFGREEEAEGEGEEEERRQQRRKRYSGGGGGGGSGGQGPPSTVLLIMIAAGFAK</sequence>
<evidence type="ECO:0000256" key="3">
    <source>
        <dbReference type="ARBA" id="ARBA00023043"/>
    </source>
</evidence>
<dbReference type="PROSITE" id="PS50097">
    <property type="entry name" value="BTB"/>
    <property type="match status" value="1"/>
</dbReference>
<gene>
    <name evidence="7" type="primary">PLEST011807</name>
    <name evidence="7" type="ORF">PLESTB_000790800</name>
</gene>
<dbReference type="InterPro" id="IPR044515">
    <property type="entry name" value="ABTB1"/>
</dbReference>
<evidence type="ECO:0000313" key="7">
    <source>
        <dbReference type="EMBL" id="GLC53820.1"/>
    </source>
</evidence>
<feature type="compositionally biased region" description="Low complexity" evidence="5">
    <location>
        <begin position="385"/>
        <end position="394"/>
    </location>
</feature>
<dbReference type="Gene3D" id="3.30.710.10">
    <property type="entry name" value="Potassium Channel Kv1.1, Chain A"/>
    <property type="match status" value="1"/>
</dbReference>
<feature type="compositionally biased region" description="Low complexity" evidence="5">
    <location>
        <begin position="102"/>
        <end position="113"/>
    </location>
</feature>
<dbReference type="GO" id="GO:0000151">
    <property type="term" value="C:ubiquitin ligase complex"/>
    <property type="evidence" value="ECO:0007669"/>
    <property type="project" value="TreeGrafter"/>
</dbReference>
<dbReference type="InterPro" id="IPR000210">
    <property type="entry name" value="BTB/POZ_dom"/>
</dbReference>
<protein>
    <recommendedName>
        <fullName evidence="6">BTB domain-containing protein</fullName>
    </recommendedName>
</protein>
<feature type="compositionally biased region" description="Basic and acidic residues" evidence="5">
    <location>
        <begin position="26"/>
        <end position="39"/>
    </location>
</feature>
<dbReference type="GO" id="GO:0005737">
    <property type="term" value="C:cytoplasm"/>
    <property type="evidence" value="ECO:0007669"/>
    <property type="project" value="TreeGrafter"/>
</dbReference>
<dbReference type="AlphaFoldDB" id="A0A9W6F2V6"/>
<comment type="pathway">
    <text evidence="1">Protein modification; protein ubiquitination.</text>
</comment>
<evidence type="ECO:0000256" key="2">
    <source>
        <dbReference type="ARBA" id="ARBA00022737"/>
    </source>
</evidence>
<evidence type="ECO:0000259" key="6">
    <source>
        <dbReference type="PROSITE" id="PS50097"/>
    </source>
</evidence>
<dbReference type="Proteomes" id="UP001165080">
    <property type="component" value="Unassembled WGS sequence"/>
</dbReference>